<dbReference type="PANTHER" id="PTHR34847:SF1">
    <property type="entry name" value="NODULATION PROTEIN U"/>
    <property type="match status" value="1"/>
</dbReference>
<name>A0A2N5ZHK1_MUIH1</name>
<protein>
    <recommendedName>
        <fullName evidence="1">Carbamoyltransferase domain-containing protein</fullName>
    </recommendedName>
</protein>
<dbReference type="Proteomes" id="UP000234857">
    <property type="component" value="Unassembled WGS sequence"/>
</dbReference>
<comment type="caution">
    <text evidence="2">The sequence shown here is derived from an EMBL/GenBank/DDBJ whole genome shotgun (WGS) entry which is preliminary data.</text>
</comment>
<evidence type="ECO:0000259" key="1">
    <source>
        <dbReference type="Pfam" id="PF02543"/>
    </source>
</evidence>
<dbReference type="Gene3D" id="3.30.420.40">
    <property type="match status" value="2"/>
</dbReference>
<feature type="domain" description="Carbamoyltransferase" evidence="1">
    <location>
        <begin position="88"/>
        <end position="316"/>
    </location>
</feature>
<dbReference type="EMBL" id="PKTG01000069">
    <property type="protein sequence ID" value="PLX18178.1"/>
    <property type="molecule type" value="Genomic_DNA"/>
</dbReference>
<dbReference type="InterPro" id="IPR003696">
    <property type="entry name" value="Carbtransf_dom"/>
</dbReference>
<dbReference type="InterPro" id="IPR051338">
    <property type="entry name" value="NodU/CmcH_Carbamoyltrnsfr"/>
</dbReference>
<dbReference type="PANTHER" id="PTHR34847">
    <property type="entry name" value="NODULATION PROTEIN U"/>
    <property type="match status" value="1"/>
</dbReference>
<dbReference type="CDD" id="cd24098">
    <property type="entry name" value="ASKHA_NBD_TobZ_N"/>
    <property type="match status" value="1"/>
</dbReference>
<gene>
    <name evidence="2" type="ORF">C0601_05315</name>
</gene>
<dbReference type="Pfam" id="PF02543">
    <property type="entry name" value="Carbam_trans_N"/>
    <property type="match status" value="1"/>
</dbReference>
<accession>A0A2N5ZHK1</accession>
<sequence length="619" mass="72969">MKILTRNYSVHNSSVCLTEKGRLRFFIEEERLDRIKHYKHTKTIGHGNLEISKGIMNRFQKGHLYCCHKAGISPELYYSLHDIPLNEFFSHHLAHAAASFYASPFEEAYILTLDGMGAEYEGDKRNFQTSGWYYADKKGIKKLKSLNFPNSMGLFYAAFTDFVNLGAFAEGKLMGLAPYGDERFDKEILSMVKLKEDGSFSIEKDYFDFTTEDSLQYINEDITMSTSIYFERIFGEKRKDQKFINGHFEHLAHSAQNTLEKVVLNMLKAIPDKDFNLCMGGGVFLNCPVNSLLRRQPQVKDTFIFPAADDSGLSYGYNMLLYNELKCLSEDEYIDFLQLLYFDSNNEFFNDYLGYEENFIKIINKINSKELKKYLFECLDTFKGKKVIYKSKAKNINKEYPQELIEDSKKMEFLKKTFEDGDLKSCLDMLKDPNIKMLSKDLGFLSEIITKIFIESEEFRDKALILLKENLKFMRIYQIRKISAKIANDNMQDIISDFEIELIEKRKDRDLKLFLLYLYKMLDKKNNFLSLWNSDFRYIEDLFFYMIRAAWNQKEYDHILFDKKALERVNNNELLWILCQIFFELGDHKSSEYFLNKIPDLDFDQQVMREILESVNSEQ</sequence>
<organism evidence="2 3">
    <name type="scientific">Muiribacterium halophilum</name>
    <dbReference type="NCBI Taxonomy" id="2053465"/>
    <lineage>
        <taxon>Bacteria</taxon>
        <taxon>Candidatus Muiribacteriota</taxon>
        <taxon>Candidatus Muiribacteriia</taxon>
        <taxon>Candidatus Muiribacteriales</taxon>
        <taxon>Candidatus Muiribacteriaceae</taxon>
        <taxon>Candidatus Muiribacterium</taxon>
    </lineage>
</organism>
<reference evidence="2 3" key="1">
    <citation type="submission" date="2017-11" db="EMBL/GenBank/DDBJ databases">
        <title>Genome-resolved metagenomics identifies genetic mobility, metabolic interactions, and unexpected diversity in perchlorate-reducing communities.</title>
        <authorList>
            <person name="Barnum T.P."/>
            <person name="Figueroa I.A."/>
            <person name="Carlstrom C.I."/>
            <person name="Lucas L.N."/>
            <person name="Engelbrektson A.L."/>
            <person name="Coates J.D."/>
        </authorList>
    </citation>
    <scope>NUCLEOTIDE SEQUENCE [LARGE SCALE GENOMIC DNA]</scope>
    <source>
        <strain evidence="2">BM706</strain>
    </source>
</reference>
<dbReference type="GO" id="GO:0003824">
    <property type="term" value="F:catalytic activity"/>
    <property type="evidence" value="ECO:0007669"/>
    <property type="project" value="InterPro"/>
</dbReference>
<evidence type="ECO:0000313" key="2">
    <source>
        <dbReference type="EMBL" id="PLX18178.1"/>
    </source>
</evidence>
<proteinExistence type="predicted"/>
<evidence type="ECO:0000313" key="3">
    <source>
        <dbReference type="Proteomes" id="UP000234857"/>
    </source>
</evidence>
<dbReference type="AlphaFoldDB" id="A0A2N5ZHK1"/>